<comment type="caution">
    <text evidence="2">The sequence shown here is derived from an EMBL/GenBank/DDBJ whole genome shotgun (WGS) entry which is preliminary data.</text>
</comment>
<protein>
    <submittedName>
        <fullName evidence="2">Protein EXORDIUM-like 3</fullName>
    </submittedName>
</protein>
<accession>A0ABD1NNA7</accession>
<organism evidence="2 3">
    <name type="scientific">Abeliophyllum distichum</name>
    <dbReference type="NCBI Taxonomy" id="126358"/>
    <lineage>
        <taxon>Eukaryota</taxon>
        <taxon>Viridiplantae</taxon>
        <taxon>Streptophyta</taxon>
        <taxon>Embryophyta</taxon>
        <taxon>Tracheophyta</taxon>
        <taxon>Spermatophyta</taxon>
        <taxon>Magnoliopsida</taxon>
        <taxon>eudicotyledons</taxon>
        <taxon>Gunneridae</taxon>
        <taxon>Pentapetalae</taxon>
        <taxon>asterids</taxon>
        <taxon>lamiids</taxon>
        <taxon>Lamiales</taxon>
        <taxon>Oleaceae</taxon>
        <taxon>Forsythieae</taxon>
        <taxon>Abeliophyllum</taxon>
    </lineage>
</organism>
<reference evidence="3" key="1">
    <citation type="submission" date="2024-07" db="EMBL/GenBank/DDBJ databases">
        <title>Two chromosome-level genome assemblies of Korean endemic species Abeliophyllum distichum and Forsythia ovata (Oleaceae).</title>
        <authorList>
            <person name="Jang H."/>
        </authorList>
    </citation>
    <scope>NUCLEOTIDE SEQUENCE [LARGE SCALE GENOMIC DNA]</scope>
</reference>
<evidence type="ECO:0000313" key="2">
    <source>
        <dbReference type="EMBL" id="KAL2453088.1"/>
    </source>
</evidence>
<dbReference type="Proteomes" id="UP001604336">
    <property type="component" value="Unassembled WGS sequence"/>
</dbReference>
<evidence type="ECO:0000313" key="3">
    <source>
        <dbReference type="Proteomes" id="UP001604336"/>
    </source>
</evidence>
<name>A0ABD1NNA7_9LAMI</name>
<sequence>MHPAHQTPAALILVPLLFLFFFTGPVIAWRPWPNQSLNKTDFLFGGSKKYEGSSEFVQLKYHMGPVLTEKYHSFSHNGMAVAKFPETYNPGIHQLNLRRGLQTAVGGRVVGKTVQQYTDQTGANISRHVHIGAEKNDGFTPMGNH</sequence>
<keyword evidence="3" id="KW-1185">Reference proteome</keyword>
<evidence type="ECO:0000256" key="1">
    <source>
        <dbReference type="SAM" id="SignalP"/>
    </source>
</evidence>
<dbReference type="AlphaFoldDB" id="A0ABD1NNA7"/>
<keyword evidence="1" id="KW-0732">Signal</keyword>
<feature type="chain" id="PRO_5044829823" evidence="1">
    <location>
        <begin position="29"/>
        <end position="145"/>
    </location>
</feature>
<dbReference type="EMBL" id="JBFOLK010000875">
    <property type="protein sequence ID" value="KAL2453088.1"/>
    <property type="molecule type" value="Genomic_DNA"/>
</dbReference>
<proteinExistence type="predicted"/>
<feature type="signal peptide" evidence="1">
    <location>
        <begin position="1"/>
        <end position="28"/>
    </location>
</feature>
<gene>
    <name evidence="2" type="ORF">Adt_49411</name>
</gene>